<dbReference type="Proteomes" id="UP000012429">
    <property type="component" value="Unassembled WGS sequence"/>
</dbReference>
<name>N6V8M9_9HYPH</name>
<proteinExistence type="predicted"/>
<evidence type="ECO:0000313" key="1">
    <source>
        <dbReference type="EMBL" id="ENN87377.1"/>
    </source>
</evidence>
<evidence type="ECO:0000313" key="2">
    <source>
        <dbReference type="Proteomes" id="UP000012429"/>
    </source>
</evidence>
<keyword evidence="2" id="KW-1185">Reference proteome</keyword>
<reference evidence="1 2" key="1">
    <citation type="journal article" date="2012" name="BMC Genomics">
        <title>Genomic basis of broad host range and environmental adaptability of Rhizobium tropici CIAT 899 and Rhizobium sp. PRF 81 which are used in inoculants for common bean (Phaseolus vulgaris L.).</title>
        <authorList>
            <person name="Ormeno-Orrillo E."/>
            <person name="Menna P."/>
            <person name="Almeida L.G."/>
            <person name="Ollero F.J."/>
            <person name="Nicolas M.F."/>
            <person name="Pains Rodrigues E."/>
            <person name="Shigueyoshi Nakatani A."/>
            <person name="Silva Batista J.S."/>
            <person name="Oliveira Chueire L.M."/>
            <person name="Souza R.C."/>
            <person name="Ribeiro Vasconcelos A.T."/>
            <person name="Megias M."/>
            <person name="Hungria M."/>
            <person name="Martinez-Romero E."/>
        </authorList>
    </citation>
    <scope>NUCLEOTIDE SEQUENCE [LARGE SCALE GENOMIC DNA]</scope>
    <source>
        <strain evidence="1 2">PRF 81</strain>
    </source>
</reference>
<dbReference type="EMBL" id="AQHN01000056">
    <property type="protein sequence ID" value="ENN87377.1"/>
    <property type="molecule type" value="Genomic_DNA"/>
</dbReference>
<comment type="caution">
    <text evidence="1">The sequence shown here is derived from an EMBL/GenBank/DDBJ whole genome shotgun (WGS) entry which is preliminary data.</text>
</comment>
<sequence length="176" mass="19657">MRKIDHAHHRRACRDDVIEGDGAGTRLAPGAGLCFTLVELQSIGDRRRNALRRHWLDDEIEGAGPHGLHDRVYAALPRLHDDGQVDPHIVQCAQKLDTVHFRHHQIEHDDVDLIAAALQNLKAETAILRQMGNVSVPLDGIFQQTTLNRIILDNENLRATLGAVINGHWCLTSCET</sequence>
<accession>N6V8M9</accession>
<gene>
    <name evidence="1" type="ORF">RHSP_27012</name>
</gene>
<dbReference type="AlphaFoldDB" id="N6V8M9"/>
<protein>
    <submittedName>
        <fullName evidence="1">Uncharacterized protein</fullName>
    </submittedName>
</protein>
<organism evidence="1 2">
    <name type="scientific">Rhizobium freirei PRF 81</name>
    <dbReference type="NCBI Taxonomy" id="363754"/>
    <lineage>
        <taxon>Bacteria</taxon>
        <taxon>Pseudomonadati</taxon>
        <taxon>Pseudomonadota</taxon>
        <taxon>Alphaproteobacteria</taxon>
        <taxon>Hyphomicrobiales</taxon>
        <taxon>Rhizobiaceae</taxon>
        <taxon>Rhizobium/Agrobacterium group</taxon>
        <taxon>Rhizobium</taxon>
    </lineage>
</organism>
<dbReference type="STRING" id="363754.RHSP_27012"/>